<dbReference type="CDD" id="cd03784">
    <property type="entry name" value="GT1_Gtf-like"/>
    <property type="match status" value="1"/>
</dbReference>
<dbReference type="SUPFAM" id="SSF53756">
    <property type="entry name" value="UDP-Glycosyltransferase/glycogen phosphorylase"/>
    <property type="match status" value="1"/>
</dbReference>
<reference evidence="3" key="2">
    <citation type="journal article" date="2022" name="Hortic Res">
        <title>The genome of Dioscorea zingiberensis sheds light on the biosynthesis, origin and evolution of the medicinally important diosgenin saponins.</title>
        <authorList>
            <person name="Li Y."/>
            <person name="Tan C."/>
            <person name="Li Z."/>
            <person name="Guo J."/>
            <person name="Li S."/>
            <person name="Chen X."/>
            <person name="Wang C."/>
            <person name="Dai X."/>
            <person name="Yang H."/>
            <person name="Song W."/>
            <person name="Hou L."/>
            <person name="Xu J."/>
            <person name="Tong Z."/>
            <person name="Xu A."/>
            <person name="Yuan X."/>
            <person name="Wang W."/>
            <person name="Yang Q."/>
            <person name="Chen L."/>
            <person name="Sun Z."/>
            <person name="Wang K."/>
            <person name="Pan B."/>
            <person name="Chen J."/>
            <person name="Bao Y."/>
            <person name="Liu F."/>
            <person name="Qi X."/>
            <person name="Gang D.R."/>
            <person name="Wen J."/>
            <person name="Li J."/>
        </authorList>
    </citation>
    <scope>NUCLEOTIDE SEQUENCE</scope>
    <source>
        <strain evidence="3">Dzin_1.0</strain>
    </source>
</reference>
<dbReference type="Gene3D" id="3.40.50.2000">
    <property type="entry name" value="Glycogen Phosphorylase B"/>
    <property type="match status" value="2"/>
</dbReference>
<dbReference type="FunFam" id="3.40.50.2000:FF:000037">
    <property type="entry name" value="Glycosyltransferase"/>
    <property type="match status" value="1"/>
</dbReference>
<proteinExistence type="inferred from homology"/>
<accession>A0A9D5DEH8</accession>
<dbReference type="PANTHER" id="PTHR48049:SF84">
    <property type="entry name" value="UDP-GLYCOSYLTRANSFERASE 79A6"/>
    <property type="match status" value="1"/>
</dbReference>
<dbReference type="EMBL" id="JAGGNH010000001">
    <property type="protein sequence ID" value="KAJ0988917.1"/>
    <property type="molecule type" value="Genomic_DNA"/>
</dbReference>
<dbReference type="OrthoDB" id="5835829at2759"/>
<evidence type="ECO:0000313" key="4">
    <source>
        <dbReference type="Proteomes" id="UP001085076"/>
    </source>
</evidence>
<dbReference type="Proteomes" id="UP001085076">
    <property type="component" value="Miscellaneous, Linkage group lg01"/>
</dbReference>
<evidence type="ECO:0000313" key="3">
    <source>
        <dbReference type="EMBL" id="KAJ0988917.1"/>
    </source>
</evidence>
<dbReference type="InterPro" id="IPR002213">
    <property type="entry name" value="UDP_glucos_trans"/>
</dbReference>
<evidence type="ECO:0000256" key="2">
    <source>
        <dbReference type="ARBA" id="ARBA00022679"/>
    </source>
</evidence>
<keyword evidence="2" id="KW-0808">Transferase</keyword>
<organism evidence="3 4">
    <name type="scientific">Dioscorea zingiberensis</name>
    <dbReference type="NCBI Taxonomy" id="325984"/>
    <lineage>
        <taxon>Eukaryota</taxon>
        <taxon>Viridiplantae</taxon>
        <taxon>Streptophyta</taxon>
        <taxon>Embryophyta</taxon>
        <taxon>Tracheophyta</taxon>
        <taxon>Spermatophyta</taxon>
        <taxon>Magnoliopsida</taxon>
        <taxon>Liliopsida</taxon>
        <taxon>Dioscoreales</taxon>
        <taxon>Dioscoreaceae</taxon>
        <taxon>Dioscorea</taxon>
    </lineage>
</organism>
<reference evidence="3" key="1">
    <citation type="submission" date="2021-03" db="EMBL/GenBank/DDBJ databases">
        <authorList>
            <person name="Li Z."/>
            <person name="Yang C."/>
        </authorList>
    </citation>
    <scope>NUCLEOTIDE SEQUENCE</scope>
    <source>
        <strain evidence="3">Dzin_1.0</strain>
        <tissue evidence="3">Leaf</tissue>
    </source>
</reference>
<comment type="caution">
    <text evidence="3">The sequence shown here is derived from an EMBL/GenBank/DDBJ whole genome shotgun (WGS) entry which is preliminary data.</text>
</comment>
<comment type="similarity">
    <text evidence="1">Belongs to the UDP-glycosyltransferase family.</text>
</comment>
<sequence>MPISNAELHLMLYPWLAVGHINPFVQLARKLAALPGIRITFLSTSGNVPHITELLSDFPTVSILSLQLPHVPGLPPGIENTADATPSMTELLKLAVDLTKPDVATLLTRHRPHAIVYEFAHPWMPSIARPIGVKALFFSLFSSVSTAYLTVPSRRSCSGEMSKPPPGFPAASSISSVPNYQANDFAYMFKSFNGMPCVYDRVVSCMEASDAIIMKSCMEMEAPYINYVESEFKKPVLLAGPVVPDPAIGKLEKHWDEWLQRFEAGSVVYCALGSEAILSDDSIKELLLGLEMVGSPFIAVINLQKCDTTGLSPEQVLKKKMPERLEERVRGRGIVHTGLVQQQDILQHKSVGCFVCHCGRNSLMEGMVTECGLVMLPQFGDQFLNAALLAGDLGVGVEVERDGEVGSFTREGVRDAVKKVMGDEKVKEKQRKWREFLVDEELQGMFMVKFVEKLKDMVNSNNNN</sequence>
<keyword evidence="4" id="KW-1185">Reference proteome</keyword>
<protein>
    <recommendedName>
        <fullName evidence="5">Glycosyltransferase</fullName>
    </recommendedName>
</protein>
<evidence type="ECO:0008006" key="5">
    <source>
        <dbReference type="Google" id="ProtNLM"/>
    </source>
</evidence>
<dbReference type="Pfam" id="PF00201">
    <property type="entry name" value="UDPGT"/>
    <property type="match status" value="1"/>
</dbReference>
<gene>
    <name evidence="3" type="ORF">J5N97_007273</name>
</gene>
<name>A0A9D5DEH8_9LILI</name>
<dbReference type="AlphaFoldDB" id="A0A9D5DEH8"/>
<evidence type="ECO:0000256" key="1">
    <source>
        <dbReference type="ARBA" id="ARBA00009995"/>
    </source>
</evidence>
<dbReference type="InterPro" id="IPR050481">
    <property type="entry name" value="UDP-glycosyltransf_plant"/>
</dbReference>
<dbReference type="GO" id="GO:0035251">
    <property type="term" value="F:UDP-glucosyltransferase activity"/>
    <property type="evidence" value="ECO:0007669"/>
    <property type="project" value="InterPro"/>
</dbReference>
<dbReference type="PANTHER" id="PTHR48049">
    <property type="entry name" value="GLYCOSYLTRANSFERASE"/>
    <property type="match status" value="1"/>
</dbReference>